<evidence type="ECO:0000313" key="2">
    <source>
        <dbReference type="Proteomes" id="UP000542811"/>
    </source>
</evidence>
<dbReference type="Proteomes" id="UP000542811">
    <property type="component" value="Unassembled WGS sequence"/>
</dbReference>
<proteinExistence type="predicted"/>
<comment type="caution">
    <text evidence="1">The sequence shown here is derived from an EMBL/GenBank/DDBJ whole genome shotgun (WGS) entry which is preliminary data.</text>
</comment>
<gene>
    <name evidence="1" type="ORF">FHS25_003461</name>
</gene>
<keyword evidence="2" id="KW-1185">Reference proteome</keyword>
<sequence>MRKTVQSVRLTFDTASVKSRAWSVKQQPQWMAFVPFLSKQLGGAIDQVARRRFDGIFSGALASGQAASRFCRYTIAFRNLSQDLNLHPSD</sequence>
<protein>
    <submittedName>
        <fullName evidence="1">Uncharacterized protein</fullName>
    </submittedName>
</protein>
<evidence type="ECO:0000313" key="1">
    <source>
        <dbReference type="EMBL" id="MBB3162983.1"/>
    </source>
</evidence>
<reference evidence="1 2" key="1">
    <citation type="submission" date="2020-08" db="EMBL/GenBank/DDBJ databases">
        <title>Genomic Encyclopedia of Type Strains, Phase III (KMG-III): the genomes of soil and plant-associated and newly described type strains.</title>
        <authorList>
            <person name="Whitman W."/>
        </authorList>
    </citation>
    <scope>NUCLEOTIDE SEQUENCE [LARGE SCALE GENOMIC DNA]</scope>
    <source>
        <strain evidence="1 2">CECT 8280</strain>
    </source>
</reference>
<organism evidence="1 2">
    <name type="scientific">Rhizobium laguerreae</name>
    <dbReference type="NCBI Taxonomy" id="1076926"/>
    <lineage>
        <taxon>Bacteria</taxon>
        <taxon>Pseudomonadati</taxon>
        <taxon>Pseudomonadota</taxon>
        <taxon>Alphaproteobacteria</taxon>
        <taxon>Hyphomicrobiales</taxon>
        <taxon>Rhizobiaceae</taxon>
        <taxon>Rhizobium/Agrobacterium group</taxon>
        <taxon>Rhizobium</taxon>
    </lineage>
</organism>
<name>A0ABR6G9M9_9HYPH</name>
<dbReference type="EMBL" id="JACHXX010000004">
    <property type="protein sequence ID" value="MBB3162983.1"/>
    <property type="molecule type" value="Genomic_DNA"/>
</dbReference>
<accession>A0ABR6G9M9</accession>